<dbReference type="InterPro" id="IPR029463">
    <property type="entry name" value="Lys_MEP"/>
</dbReference>
<dbReference type="eggNOG" id="COG4104">
    <property type="taxonomic scope" value="Bacteria"/>
</dbReference>
<keyword evidence="11" id="KW-1185">Reference proteome</keyword>
<dbReference type="Pfam" id="PF14521">
    <property type="entry name" value="Aspzincin_M35"/>
    <property type="match status" value="1"/>
</dbReference>
<dbReference type="GO" id="GO:0006508">
    <property type="term" value="P:proteolysis"/>
    <property type="evidence" value="ECO:0007669"/>
    <property type="project" value="UniProtKB-KW"/>
</dbReference>
<evidence type="ECO:0000256" key="2">
    <source>
        <dbReference type="ARBA" id="ARBA00010279"/>
    </source>
</evidence>
<dbReference type="SUPFAM" id="SSF55486">
    <property type="entry name" value="Metalloproteases ('zincins'), catalytic domain"/>
    <property type="match status" value="1"/>
</dbReference>
<dbReference type="RefSeq" id="WP_022969894.1">
    <property type="nucleotide sequence ID" value="NZ_ATVD01000004.1"/>
</dbReference>
<evidence type="ECO:0000259" key="9">
    <source>
        <dbReference type="SMART" id="SM01351"/>
    </source>
</evidence>
<dbReference type="Gene3D" id="2.60.40.2970">
    <property type="match status" value="1"/>
</dbReference>
<comment type="similarity">
    <text evidence="2">Belongs to the peptidase M35 family.</text>
</comment>
<sequence length="372" mass="40286">MSNTFRNVWLAAGLVAVAGSAFAVRQEQEPSLENPVAVSMYADASSTEAFMGTVEFKITNTSRETLRIPYWQLPTGQINSDLFEVFHKGERVEYVGPMIKRAAPTEGDLVTLQPGETRVVRADLSTAYDLSATGEYDIRFKSYLQGAKTGRGRAIARANGGLSSIETAPLRLWVDGANVLGQIKKGDSASVQAKPGATATCTGGTCYESCSATRQTQLATALNSARNYSENAKGYLNLGTVGARYTTWFGAYTSSRYGTVKSHFVNIDSTLDTKTITFNCSCTTKNTYAYVYPNQPYRIYLCGAFWTAPNTGTDSRAGTIIHETSHFDIVANTDDVVYGQSGAKSLAISNPNDAIRNADSHEYLSENTPSQN</sequence>
<dbReference type="InterPro" id="IPR034115">
    <property type="entry name" value="M35_peptidyl-Lys"/>
</dbReference>
<evidence type="ECO:0000256" key="7">
    <source>
        <dbReference type="ARBA" id="ARBA00023049"/>
    </source>
</evidence>
<dbReference type="CDD" id="cd11306">
    <property type="entry name" value="M35_peptidyl-Lys"/>
    <property type="match status" value="1"/>
</dbReference>
<dbReference type="Proteomes" id="UP000029385">
    <property type="component" value="Unassembled WGS sequence"/>
</dbReference>
<evidence type="ECO:0000313" key="10">
    <source>
        <dbReference type="EMBL" id="KFN42877.1"/>
    </source>
</evidence>
<evidence type="ECO:0000256" key="1">
    <source>
        <dbReference type="ARBA" id="ARBA00001947"/>
    </source>
</evidence>
<dbReference type="PATRIC" id="fig|1121015.4.peg.1906"/>
<evidence type="ECO:0000256" key="5">
    <source>
        <dbReference type="ARBA" id="ARBA00022801"/>
    </source>
</evidence>
<keyword evidence="5" id="KW-0378">Hydrolase</keyword>
<keyword evidence="8" id="KW-0732">Signal</keyword>
<dbReference type="STRING" id="1121015.GCA_000420545_02291"/>
<evidence type="ECO:0000256" key="4">
    <source>
        <dbReference type="ARBA" id="ARBA00022723"/>
    </source>
</evidence>
<evidence type="ECO:0000256" key="6">
    <source>
        <dbReference type="ARBA" id="ARBA00022833"/>
    </source>
</evidence>
<dbReference type="OrthoDB" id="7649992at2"/>
<dbReference type="EMBL" id="AVCI01000007">
    <property type="protein sequence ID" value="KFN42877.1"/>
    <property type="molecule type" value="Genomic_DNA"/>
</dbReference>
<dbReference type="GO" id="GO:0004222">
    <property type="term" value="F:metalloendopeptidase activity"/>
    <property type="evidence" value="ECO:0007669"/>
    <property type="project" value="InterPro"/>
</dbReference>
<dbReference type="Gene3D" id="3.40.390.10">
    <property type="entry name" value="Collagenase (Catalytic Domain)"/>
    <property type="match status" value="1"/>
</dbReference>
<name>A0A091AUH1_9GAMM</name>
<feature type="chain" id="PRO_5001869059" description="Lysine-specific metallo-endopeptidase domain-containing protein" evidence="8">
    <location>
        <begin position="24"/>
        <end position="372"/>
    </location>
</feature>
<evidence type="ECO:0000256" key="8">
    <source>
        <dbReference type="SAM" id="SignalP"/>
    </source>
</evidence>
<dbReference type="AlphaFoldDB" id="A0A091AUH1"/>
<dbReference type="PANTHER" id="PTHR37016">
    <property type="match status" value="1"/>
</dbReference>
<protein>
    <recommendedName>
        <fullName evidence="9">Lysine-specific metallo-endopeptidase domain-containing protein</fullName>
    </recommendedName>
</protein>
<feature type="signal peptide" evidence="8">
    <location>
        <begin position="1"/>
        <end position="23"/>
    </location>
</feature>
<dbReference type="SMART" id="SM01351">
    <property type="entry name" value="Aspzincin_M35"/>
    <property type="match status" value="1"/>
</dbReference>
<evidence type="ECO:0000313" key="11">
    <source>
        <dbReference type="Proteomes" id="UP000029385"/>
    </source>
</evidence>
<keyword evidence="3" id="KW-0645">Protease</keyword>
<evidence type="ECO:0000256" key="3">
    <source>
        <dbReference type="ARBA" id="ARBA00022670"/>
    </source>
</evidence>
<dbReference type="InterPro" id="IPR024079">
    <property type="entry name" value="MetalloPept_cat_dom_sf"/>
</dbReference>
<feature type="domain" description="Lysine-specific metallo-endopeptidase" evidence="9">
    <location>
        <begin position="234"/>
        <end position="366"/>
    </location>
</feature>
<proteinExistence type="inferred from homology"/>
<keyword evidence="6" id="KW-0862">Zinc</keyword>
<keyword evidence="7" id="KW-0482">Metalloprotease</keyword>
<gene>
    <name evidence="10" type="ORF">N789_12165</name>
</gene>
<dbReference type="InterPro" id="IPR050414">
    <property type="entry name" value="Fungal_M35_metalloproteases"/>
</dbReference>
<comment type="cofactor">
    <cofactor evidence="1">
        <name>Zn(2+)</name>
        <dbReference type="ChEBI" id="CHEBI:29105"/>
    </cofactor>
</comment>
<comment type="caution">
    <text evidence="10">The sequence shown here is derived from an EMBL/GenBank/DDBJ whole genome shotgun (WGS) entry which is preliminary data.</text>
</comment>
<reference evidence="10 11" key="1">
    <citation type="submission" date="2013-09" db="EMBL/GenBank/DDBJ databases">
        <title>Genome sequencing of Arenimonas oryziterrae.</title>
        <authorList>
            <person name="Chen F."/>
            <person name="Wang G."/>
        </authorList>
    </citation>
    <scope>NUCLEOTIDE SEQUENCE [LARGE SCALE GENOMIC DNA]</scope>
    <source>
        <strain evidence="10 11">YC6267</strain>
    </source>
</reference>
<dbReference type="PANTHER" id="PTHR37016:SF3">
    <property type="entry name" value="NEUTRAL PROTEASE 2-RELATED"/>
    <property type="match status" value="1"/>
</dbReference>
<keyword evidence="4" id="KW-0479">Metal-binding</keyword>
<organism evidence="10 11">
    <name type="scientific">Arenimonas oryziterrae DSM 21050 = YC6267</name>
    <dbReference type="NCBI Taxonomy" id="1121015"/>
    <lineage>
        <taxon>Bacteria</taxon>
        <taxon>Pseudomonadati</taxon>
        <taxon>Pseudomonadota</taxon>
        <taxon>Gammaproteobacteria</taxon>
        <taxon>Lysobacterales</taxon>
        <taxon>Lysobacteraceae</taxon>
        <taxon>Arenimonas</taxon>
    </lineage>
</organism>
<dbReference type="GO" id="GO:0046872">
    <property type="term" value="F:metal ion binding"/>
    <property type="evidence" value="ECO:0007669"/>
    <property type="project" value="UniProtKB-KW"/>
</dbReference>
<accession>A0A091AUH1</accession>